<dbReference type="InterPro" id="IPR020845">
    <property type="entry name" value="AMP-binding_CS"/>
</dbReference>
<evidence type="ECO:0000259" key="2">
    <source>
        <dbReference type="Pfam" id="PF13193"/>
    </source>
</evidence>
<dbReference type="GO" id="GO:0016878">
    <property type="term" value="F:acid-thiol ligase activity"/>
    <property type="evidence" value="ECO:0007669"/>
    <property type="project" value="UniProtKB-ARBA"/>
</dbReference>
<dbReference type="Gene3D" id="3.30.300.30">
    <property type="match status" value="1"/>
</dbReference>
<dbReference type="InterPro" id="IPR042099">
    <property type="entry name" value="ANL_N_sf"/>
</dbReference>
<sequence>MNTILTQAPTTIPTSPVAALLDRAVERFAGQPAIDFLGRRTTYAELGDLVDRAARGFQHLGVKKGVRVGLCLPNTPYFVICYFAVLKIGGIVVNYNPLYVERELKHQIEDSGTTIMVTLDLKQIYPKVAAMLDETCLERVVVCPMSGILPSVKSVLFSVLRRSEMAVVPEDLRHVPYARLIANDGKPKPVTIVPETDVAVLQYTGGTTGVPKGAMLTHANLTANAEQLRQWVPMIQAGQERMLGVLPLFHVFAMTVVMNLGINFGCELILLPRFDLEQVLKLIAKKKPTFFPGVPTIYTAINGAAAKGGHDLSSIRICISGGAPLPVEVATRFEQLTGCRVVEGYGLSETSPVVTCNPLTGEARTGSIGKTLPGTVIEVRSPADPETILAPGERGEICVRGPQVMSGYWNRPEDSAQVFVDGALRTGDIGYVDEDGFYYLVDRIKDVIICGGFNVYPRVIEEVLYQHPAVAEVVVIGIPDPYRGQAPKAFVRLREGADATPEDLRTFLSGQISRIEMPKSIEFRDELPKTMIGKLSKRELVAEEKARADRAASRQDAV</sequence>
<gene>
    <name evidence="3" type="ORF">SAMN04244559_02355</name>
</gene>
<feature type="domain" description="AMP-binding enzyme C-terminal" evidence="2">
    <location>
        <begin position="460"/>
        <end position="534"/>
    </location>
</feature>
<dbReference type="InterPro" id="IPR045851">
    <property type="entry name" value="AMP-bd_C_sf"/>
</dbReference>
<dbReference type="EMBL" id="FNWO01000009">
    <property type="protein sequence ID" value="SEH44323.1"/>
    <property type="molecule type" value="Genomic_DNA"/>
</dbReference>
<dbReference type="Pfam" id="PF00501">
    <property type="entry name" value="AMP-binding"/>
    <property type="match status" value="1"/>
</dbReference>
<organism evidence="3 4">
    <name type="scientific">Magnetospirillum fulvum</name>
    <name type="common">Rhodospirillum fulvum</name>
    <dbReference type="NCBI Taxonomy" id="1082"/>
    <lineage>
        <taxon>Bacteria</taxon>
        <taxon>Pseudomonadati</taxon>
        <taxon>Pseudomonadota</taxon>
        <taxon>Alphaproteobacteria</taxon>
        <taxon>Rhodospirillales</taxon>
        <taxon>Rhodospirillaceae</taxon>
        <taxon>Magnetospirillum</taxon>
    </lineage>
</organism>
<feature type="domain" description="AMP-dependent synthetase/ligase" evidence="1">
    <location>
        <begin position="22"/>
        <end position="409"/>
    </location>
</feature>
<protein>
    <submittedName>
        <fullName evidence="3">Long-chain acyl-CoA synthetase</fullName>
    </submittedName>
</protein>
<dbReference type="InterPro" id="IPR050237">
    <property type="entry name" value="ATP-dep_AMP-bd_enzyme"/>
</dbReference>
<dbReference type="PROSITE" id="PS00455">
    <property type="entry name" value="AMP_BINDING"/>
    <property type="match status" value="1"/>
</dbReference>
<dbReference type="InterPro" id="IPR025110">
    <property type="entry name" value="AMP-bd_C"/>
</dbReference>
<dbReference type="Proteomes" id="UP000182983">
    <property type="component" value="Unassembled WGS sequence"/>
</dbReference>
<dbReference type="PANTHER" id="PTHR43767:SF1">
    <property type="entry name" value="NONRIBOSOMAL PEPTIDE SYNTHASE PES1 (EUROFUNG)-RELATED"/>
    <property type="match status" value="1"/>
</dbReference>
<reference evidence="4" key="1">
    <citation type="submission" date="2016-10" db="EMBL/GenBank/DDBJ databases">
        <authorList>
            <person name="Varghese N."/>
            <person name="Submissions S."/>
        </authorList>
    </citation>
    <scope>NUCLEOTIDE SEQUENCE [LARGE SCALE GENOMIC DNA]</scope>
    <source>
        <strain evidence="4">DSM 13234</strain>
    </source>
</reference>
<keyword evidence="4" id="KW-1185">Reference proteome</keyword>
<evidence type="ECO:0000313" key="4">
    <source>
        <dbReference type="Proteomes" id="UP000182983"/>
    </source>
</evidence>
<accession>A0A1H6IDL7</accession>
<name>A0A1H6IDL7_MAGFU</name>
<dbReference type="CDD" id="cd05936">
    <property type="entry name" value="FC-FACS_FadD_like"/>
    <property type="match status" value="1"/>
</dbReference>
<evidence type="ECO:0000313" key="3">
    <source>
        <dbReference type="EMBL" id="SEH44323.1"/>
    </source>
</evidence>
<dbReference type="InterPro" id="IPR000873">
    <property type="entry name" value="AMP-dep_synth/lig_dom"/>
</dbReference>
<dbReference type="SUPFAM" id="SSF56801">
    <property type="entry name" value="Acetyl-CoA synthetase-like"/>
    <property type="match status" value="1"/>
</dbReference>
<dbReference type="PANTHER" id="PTHR43767">
    <property type="entry name" value="LONG-CHAIN-FATTY-ACID--COA LIGASE"/>
    <property type="match status" value="1"/>
</dbReference>
<dbReference type="Pfam" id="PF13193">
    <property type="entry name" value="AMP-binding_C"/>
    <property type="match status" value="1"/>
</dbReference>
<dbReference type="Gene3D" id="3.40.50.12780">
    <property type="entry name" value="N-terminal domain of ligase-like"/>
    <property type="match status" value="1"/>
</dbReference>
<evidence type="ECO:0000259" key="1">
    <source>
        <dbReference type="Pfam" id="PF00501"/>
    </source>
</evidence>
<dbReference type="AlphaFoldDB" id="A0A1H6IDL7"/>
<proteinExistence type="predicted"/>